<feature type="region of interest" description="Disordered" evidence="1">
    <location>
        <begin position="594"/>
        <end position="635"/>
    </location>
</feature>
<evidence type="ECO:0000313" key="3">
    <source>
        <dbReference type="EMBL" id="CAE0476259.1"/>
    </source>
</evidence>
<name>A0A6S8YS37_9STRA</name>
<dbReference type="SUPFAM" id="SSF47954">
    <property type="entry name" value="Cyclin-like"/>
    <property type="match status" value="1"/>
</dbReference>
<protein>
    <submittedName>
        <fullName evidence="3">Uncharacterized protein</fullName>
    </submittedName>
</protein>
<feature type="region of interest" description="Disordered" evidence="1">
    <location>
        <begin position="26"/>
        <end position="47"/>
    </location>
</feature>
<dbReference type="EMBL" id="HBIO01027474">
    <property type="protein sequence ID" value="CAE0476259.1"/>
    <property type="molecule type" value="Transcribed_RNA"/>
</dbReference>
<sequence length="635" mass="69943">MSGLGPPQIIKSASSTCRSNLRRLVHQEQEGNSISNNNSNSNSTIRLRKRQDSSLPLASANMSIPMSSAAAATAASSTNNNTSTTSSGSGSDPYRQLHNPVWRRMVVEWCYSVIDHIGADRELVYIAIHILDRFLLQESQSPTVTSTGTSTSNVTSTVDYMNDKQAYETAVMTCLLITLKLNGLGDVLQIHDLLQMSSTNQHHAHHHAHTNTSTNTISNNISNNNQHAHAHARVVDHSKRQITSRDITTMGRRIVHALTWNKQIPTAARFAHAYVQFLLPDADSDSIPENKATAKSSSSSSTSTTVHTSTTTRAHAATEQLFENAVYQIELALQDEYCASQPPSLLAWMAFENALLDSELDMDMDNNINMRNSNNNDRGPCMSMTSKAKLRSTIAKLTGHKYDLVLRRRLQHYQPPMMSMNMHMNMMKMSMSKSMAARNVNMNVNGIDSEAETDTEEDILLVLPSDKIMVIPTTQEEETKYLNDDDDDDDGGSSTNNNNKHMSCSKSSNSSTTSTSSNSNSRHNETFTVQKDQNQVRNDILRALALRQACKAAARSRSRSSSMSTSTTTGLSRTTKVVSFEDMASVASTIATTKRRNAPVAVSHSHSQPSASSSESQSHSHPVATLRRTKRTKFL</sequence>
<feature type="compositionally biased region" description="Low complexity" evidence="1">
    <location>
        <begin position="71"/>
        <end position="91"/>
    </location>
</feature>
<feature type="compositionally biased region" description="Low complexity" evidence="1">
    <location>
        <begin position="293"/>
        <end position="309"/>
    </location>
</feature>
<gene>
    <name evidence="2" type="ORF">CDEB00056_LOCUS21108</name>
    <name evidence="3" type="ORF">CDEB00056_LOCUS21112</name>
</gene>
<feature type="compositionally biased region" description="Low complexity" evidence="1">
    <location>
        <begin position="210"/>
        <end position="227"/>
    </location>
</feature>
<dbReference type="AlphaFoldDB" id="A0A6S8YS37"/>
<reference evidence="3" key="1">
    <citation type="submission" date="2021-01" db="EMBL/GenBank/DDBJ databases">
        <authorList>
            <person name="Corre E."/>
            <person name="Pelletier E."/>
            <person name="Niang G."/>
            <person name="Scheremetjew M."/>
            <person name="Finn R."/>
            <person name="Kale V."/>
            <person name="Holt S."/>
            <person name="Cochrane G."/>
            <person name="Meng A."/>
            <person name="Brown T."/>
            <person name="Cohen L."/>
        </authorList>
    </citation>
    <scope>NUCLEOTIDE SEQUENCE</scope>
    <source>
        <strain evidence="3">MM31A-1</strain>
    </source>
</reference>
<evidence type="ECO:0000313" key="2">
    <source>
        <dbReference type="EMBL" id="CAE0476255.1"/>
    </source>
</evidence>
<dbReference type="InterPro" id="IPR036915">
    <property type="entry name" value="Cyclin-like_sf"/>
</dbReference>
<feature type="compositionally biased region" description="Low complexity" evidence="1">
    <location>
        <begin position="599"/>
        <end position="624"/>
    </location>
</feature>
<feature type="compositionally biased region" description="Low complexity" evidence="1">
    <location>
        <begin position="32"/>
        <end position="43"/>
    </location>
</feature>
<organism evidence="3">
    <name type="scientific">Chaetoceros debilis</name>
    <dbReference type="NCBI Taxonomy" id="122233"/>
    <lineage>
        <taxon>Eukaryota</taxon>
        <taxon>Sar</taxon>
        <taxon>Stramenopiles</taxon>
        <taxon>Ochrophyta</taxon>
        <taxon>Bacillariophyta</taxon>
        <taxon>Coscinodiscophyceae</taxon>
        <taxon>Chaetocerotophycidae</taxon>
        <taxon>Chaetocerotales</taxon>
        <taxon>Chaetocerotaceae</taxon>
        <taxon>Chaetoceros</taxon>
    </lineage>
</organism>
<feature type="compositionally biased region" description="Low complexity" evidence="1">
    <location>
        <begin position="492"/>
        <end position="521"/>
    </location>
</feature>
<feature type="region of interest" description="Disordered" evidence="1">
    <location>
        <begin position="553"/>
        <end position="573"/>
    </location>
</feature>
<dbReference type="EMBL" id="HBIO01027470">
    <property type="protein sequence ID" value="CAE0476255.1"/>
    <property type="molecule type" value="Transcribed_RNA"/>
</dbReference>
<feature type="region of interest" description="Disordered" evidence="1">
    <location>
        <begin position="476"/>
        <end position="533"/>
    </location>
</feature>
<evidence type="ECO:0000256" key="1">
    <source>
        <dbReference type="SAM" id="MobiDB-lite"/>
    </source>
</evidence>
<feature type="region of interest" description="Disordered" evidence="1">
    <location>
        <begin position="288"/>
        <end position="309"/>
    </location>
</feature>
<feature type="region of interest" description="Disordered" evidence="1">
    <location>
        <begin position="199"/>
        <end position="240"/>
    </location>
</feature>
<dbReference type="Gene3D" id="1.10.472.10">
    <property type="entry name" value="Cyclin-like"/>
    <property type="match status" value="2"/>
</dbReference>
<accession>A0A6S8YS37</accession>
<proteinExistence type="predicted"/>
<feature type="region of interest" description="Disordered" evidence="1">
    <location>
        <begin position="71"/>
        <end position="95"/>
    </location>
</feature>